<name>A0A4C1SB04_EUMVA</name>
<keyword evidence="2" id="KW-1185">Reference proteome</keyword>
<dbReference type="AlphaFoldDB" id="A0A4C1SB04"/>
<comment type="caution">
    <text evidence="1">The sequence shown here is derived from an EMBL/GenBank/DDBJ whole genome shotgun (WGS) entry which is preliminary data.</text>
</comment>
<reference evidence="1 2" key="1">
    <citation type="journal article" date="2019" name="Commun. Biol.">
        <title>The bagworm genome reveals a unique fibroin gene that provides high tensile strength.</title>
        <authorList>
            <person name="Kono N."/>
            <person name="Nakamura H."/>
            <person name="Ohtoshi R."/>
            <person name="Tomita M."/>
            <person name="Numata K."/>
            <person name="Arakawa K."/>
        </authorList>
    </citation>
    <scope>NUCLEOTIDE SEQUENCE [LARGE SCALE GENOMIC DNA]</scope>
</reference>
<proteinExistence type="predicted"/>
<dbReference type="Proteomes" id="UP000299102">
    <property type="component" value="Unassembled WGS sequence"/>
</dbReference>
<protein>
    <submittedName>
        <fullName evidence="1">Uncharacterized protein</fullName>
    </submittedName>
</protein>
<organism evidence="1 2">
    <name type="scientific">Eumeta variegata</name>
    <name type="common">Bagworm moth</name>
    <name type="synonym">Eumeta japonica</name>
    <dbReference type="NCBI Taxonomy" id="151549"/>
    <lineage>
        <taxon>Eukaryota</taxon>
        <taxon>Metazoa</taxon>
        <taxon>Ecdysozoa</taxon>
        <taxon>Arthropoda</taxon>
        <taxon>Hexapoda</taxon>
        <taxon>Insecta</taxon>
        <taxon>Pterygota</taxon>
        <taxon>Neoptera</taxon>
        <taxon>Endopterygota</taxon>
        <taxon>Lepidoptera</taxon>
        <taxon>Glossata</taxon>
        <taxon>Ditrysia</taxon>
        <taxon>Tineoidea</taxon>
        <taxon>Psychidae</taxon>
        <taxon>Oiketicinae</taxon>
        <taxon>Eumeta</taxon>
    </lineage>
</organism>
<dbReference type="STRING" id="151549.A0A4C1SB04"/>
<dbReference type="OrthoDB" id="21648at2759"/>
<sequence length="101" mass="10824">MWSKITASAVTDPYALRKAMGLSFGSCHYNSWNCKLNGYISTTCDNNLSSLAMDIDEDVAVTAGGDLENELREFLESGPGLHAAASSSADDNNLMAQLLMN</sequence>
<gene>
    <name evidence="1" type="ORF">EVAR_100456_1</name>
</gene>
<accession>A0A4C1SB04</accession>
<evidence type="ECO:0000313" key="2">
    <source>
        <dbReference type="Proteomes" id="UP000299102"/>
    </source>
</evidence>
<dbReference type="EMBL" id="BGZK01003264">
    <property type="protein sequence ID" value="GBO99352.1"/>
    <property type="molecule type" value="Genomic_DNA"/>
</dbReference>
<evidence type="ECO:0000313" key="1">
    <source>
        <dbReference type="EMBL" id="GBO99352.1"/>
    </source>
</evidence>